<dbReference type="AlphaFoldDB" id="A0AA39XKT2"/>
<feature type="transmembrane region" description="Helical" evidence="7">
    <location>
        <begin position="371"/>
        <end position="392"/>
    </location>
</feature>
<dbReference type="Proteomes" id="UP001174934">
    <property type="component" value="Unassembled WGS sequence"/>
</dbReference>
<dbReference type="InterPro" id="IPR036259">
    <property type="entry name" value="MFS_trans_sf"/>
</dbReference>
<protein>
    <submittedName>
        <fullName evidence="9">Major facilitator superfamily domain-containing protein</fullName>
    </submittedName>
</protein>
<gene>
    <name evidence="9" type="ORF">B0T17DRAFT_612636</name>
</gene>
<dbReference type="GO" id="GO:0022857">
    <property type="term" value="F:transmembrane transporter activity"/>
    <property type="evidence" value="ECO:0007669"/>
    <property type="project" value="InterPro"/>
</dbReference>
<feature type="transmembrane region" description="Helical" evidence="7">
    <location>
        <begin position="338"/>
        <end position="359"/>
    </location>
</feature>
<keyword evidence="10" id="KW-1185">Reference proteome</keyword>
<feature type="transmembrane region" description="Helical" evidence="7">
    <location>
        <begin position="427"/>
        <end position="445"/>
    </location>
</feature>
<feature type="transmembrane region" description="Helical" evidence="7">
    <location>
        <begin position="69"/>
        <end position="89"/>
    </location>
</feature>
<evidence type="ECO:0000256" key="3">
    <source>
        <dbReference type="ARBA" id="ARBA00022692"/>
    </source>
</evidence>
<reference evidence="9" key="1">
    <citation type="submission" date="2023-06" db="EMBL/GenBank/DDBJ databases">
        <title>Genome-scale phylogeny and comparative genomics of the fungal order Sordariales.</title>
        <authorList>
            <consortium name="Lawrence Berkeley National Laboratory"/>
            <person name="Hensen N."/>
            <person name="Bonometti L."/>
            <person name="Westerberg I."/>
            <person name="Brannstrom I.O."/>
            <person name="Guillou S."/>
            <person name="Cros-Aarteil S."/>
            <person name="Calhoun S."/>
            <person name="Haridas S."/>
            <person name="Kuo A."/>
            <person name="Mondo S."/>
            <person name="Pangilinan J."/>
            <person name="Riley R."/>
            <person name="LaButti K."/>
            <person name="Andreopoulos B."/>
            <person name="Lipzen A."/>
            <person name="Chen C."/>
            <person name="Yanf M."/>
            <person name="Daum C."/>
            <person name="Ng V."/>
            <person name="Clum A."/>
            <person name="Steindorff A."/>
            <person name="Ohm R."/>
            <person name="Martin F."/>
            <person name="Silar P."/>
            <person name="Natvig D."/>
            <person name="Lalanne C."/>
            <person name="Gautier V."/>
            <person name="Ament-velasquez S.L."/>
            <person name="Kruys A."/>
            <person name="Hutchinson M.I."/>
            <person name="Powell A.J."/>
            <person name="Barry K."/>
            <person name="Miller A.N."/>
            <person name="Grigoriev I.V."/>
            <person name="Debuchy R."/>
            <person name="Gladieux P."/>
            <person name="Thoren M.H."/>
            <person name="Johannesson H."/>
        </authorList>
    </citation>
    <scope>NUCLEOTIDE SEQUENCE</scope>
    <source>
        <strain evidence="9">SMH3391-2</strain>
    </source>
</reference>
<dbReference type="SUPFAM" id="SSF103473">
    <property type="entry name" value="MFS general substrate transporter"/>
    <property type="match status" value="1"/>
</dbReference>
<dbReference type="FunFam" id="1.20.1250.20:FF:000196">
    <property type="entry name" value="MFS toxin efflux pump (AflT)"/>
    <property type="match status" value="1"/>
</dbReference>
<feature type="transmembrane region" description="Helical" evidence="7">
    <location>
        <begin position="266"/>
        <end position="285"/>
    </location>
</feature>
<feature type="region of interest" description="Disordered" evidence="6">
    <location>
        <begin position="1"/>
        <end position="61"/>
    </location>
</feature>
<dbReference type="GO" id="GO:0005886">
    <property type="term" value="C:plasma membrane"/>
    <property type="evidence" value="ECO:0007669"/>
    <property type="project" value="TreeGrafter"/>
</dbReference>
<feature type="transmembrane region" description="Helical" evidence="7">
    <location>
        <begin position="465"/>
        <end position="485"/>
    </location>
</feature>
<dbReference type="PRINTS" id="PR01036">
    <property type="entry name" value="TCRTETB"/>
</dbReference>
<evidence type="ECO:0000313" key="9">
    <source>
        <dbReference type="EMBL" id="KAK0635819.1"/>
    </source>
</evidence>
<feature type="compositionally biased region" description="Low complexity" evidence="6">
    <location>
        <begin position="14"/>
        <end position="37"/>
    </location>
</feature>
<dbReference type="PANTHER" id="PTHR23501:SF153">
    <property type="entry name" value="AFLATOXIN EFFLUX PUMP, PUTATIVE-RELATED"/>
    <property type="match status" value="1"/>
</dbReference>
<feature type="transmembrane region" description="Helical" evidence="7">
    <location>
        <begin position="162"/>
        <end position="187"/>
    </location>
</feature>
<dbReference type="CDD" id="cd17502">
    <property type="entry name" value="MFS_Azr1_MDR_like"/>
    <property type="match status" value="1"/>
</dbReference>
<evidence type="ECO:0000256" key="7">
    <source>
        <dbReference type="SAM" id="Phobius"/>
    </source>
</evidence>
<dbReference type="PANTHER" id="PTHR23501">
    <property type="entry name" value="MAJOR FACILITATOR SUPERFAMILY"/>
    <property type="match status" value="1"/>
</dbReference>
<proteinExistence type="predicted"/>
<organism evidence="9 10">
    <name type="scientific">Bombardia bombarda</name>
    <dbReference type="NCBI Taxonomy" id="252184"/>
    <lineage>
        <taxon>Eukaryota</taxon>
        <taxon>Fungi</taxon>
        <taxon>Dikarya</taxon>
        <taxon>Ascomycota</taxon>
        <taxon>Pezizomycotina</taxon>
        <taxon>Sordariomycetes</taxon>
        <taxon>Sordariomycetidae</taxon>
        <taxon>Sordariales</taxon>
        <taxon>Lasiosphaeriaceae</taxon>
        <taxon>Bombardia</taxon>
    </lineage>
</organism>
<sequence>MGLFNRKDKDGAESADATSSASSAAPPTIETAAPPLTSAALENQPADKAPGPGPGEEDENQEYPTGLRLALLLISVMLTLFLVSLDRLIISTAIPQITNDFHSVTDIGWYGSAYLLTNSAFQLLFGRLYTIFSVKVVFLTAIFLFEAGSALCGAAPNSVAFIIGRAIAGLGGAGLISGVITTIVYAVPLHKRPLYQGLFGAVFGVSSVIGPLLGGAFTSKVTWRWCFYINLPFGGVAMVFIALLLKVPDRASTKLPLKEKILQLDLPGTACVLPGVICLLLALQWGGSTYPWSDGRIIALLVLAGVLLIGFVLVQVYLPKTATLPPRIFKQRSIIAGVWATICIGAQMMVFVYFLPIWFQAIQGVSAIDSGIRTLPMVLPMVLASIITGALVSRIGYYTPFMIIGNCIMAVGAGLLTTLQVDSSEGIWFGYQVLYGFGMGCTFQAPNMAAQTVLARDDVPIGSALMFFTQLLGGAVFISVAQNVLNSELLKRLSPLPGFNPKLLESNGATSLITQLPEAIRGTAVFEYNEALRKVFLVGLIMVCLALIGSVTMEWKSVKKDKKKDTKGGMWRRGEKAYLDEKERDVGGGAVEEKEKEINA</sequence>
<keyword evidence="2" id="KW-0813">Transport</keyword>
<keyword evidence="4 7" id="KW-1133">Transmembrane helix</keyword>
<comment type="subcellular location">
    <subcellularLocation>
        <location evidence="1">Membrane</location>
        <topology evidence="1">Multi-pass membrane protein</topology>
    </subcellularLocation>
</comment>
<dbReference type="EMBL" id="JAULSR010000001">
    <property type="protein sequence ID" value="KAK0635819.1"/>
    <property type="molecule type" value="Genomic_DNA"/>
</dbReference>
<evidence type="ECO:0000313" key="10">
    <source>
        <dbReference type="Proteomes" id="UP001174934"/>
    </source>
</evidence>
<name>A0AA39XKT2_9PEZI</name>
<feature type="transmembrane region" description="Helical" evidence="7">
    <location>
        <begin position="297"/>
        <end position="318"/>
    </location>
</feature>
<evidence type="ECO:0000256" key="6">
    <source>
        <dbReference type="SAM" id="MobiDB-lite"/>
    </source>
</evidence>
<dbReference type="PROSITE" id="PS50850">
    <property type="entry name" value="MFS"/>
    <property type="match status" value="1"/>
</dbReference>
<dbReference type="FunFam" id="1.20.1720.10:FF:000012">
    <property type="entry name" value="MFS toxin efflux pump (AflT)"/>
    <property type="match status" value="1"/>
</dbReference>
<evidence type="ECO:0000256" key="5">
    <source>
        <dbReference type="ARBA" id="ARBA00023136"/>
    </source>
</evidence>
<keyword evidence="5 7" id="KW-0472">Membrane</keyword>
<dbReference type="InterPro" id="IPR020846">
    <property type="entry name" value="MFS_dom"/>
</dbReference>
<dbReference type="Gene3D" id="1.20.1250.20">
    <property type="entry name" value="MFS general substrate transporter like domains"/>
    <property type="match status" value="2"/>
</dbReference>
<evidence type="ECO:0000256" key="4">
    <source>
        <dbReference type="ARBA" id="ARBA00022989"/>
    </source>
</evidence>
<feature type="transmembrane region" description="Helical" evidence="7">
    <location>
        <begin position="401"/>
        <end position="421"/>
    </location>
</feature>
<dbReference type="Pfam" id="PF07690">
    <property type="entry name" value="MFS_1"/>
    <property type="match status" value="1"/>
</dbReference>
<feature type="compositionally biased region" description="Basic and acidic residues" evidence="6">
    <location>
        <begin position="1"/>
        <end position="12"/>
    </location>
</feature>
<dbReference type="InterPro" id="IPR011701">
    <property type="entry name" value="MFS"/>
</dbReference>
<feature type="transmembrane region" description="Helical" evidence="7">
    <location>
        <begin position="225"/>
        <end position="245"/>
    </location>
</feature>
<feature type="transmembrane region" description="Helical" evidence="7">
    <location>
        <begin position="535"/>
        <end position="555"/>
    </location>
</feature>
<accession>A0AA39XKT2</accession>
<keyword evidence="3 7" id="KW-0812">Transmembrane</keyword>
<feature type="domain" description="Major facilitator superfamily (MFS) profile" evidence="8">
    <location>
        <begin position="72"/>
        <end position="558"/>
    </location>
</feature>
<evidence type="ECO:0000259" key="8">
    <source>
        <dbReference type="PROSITE" id="PS50850"/>
    </source>
</evidence>
<comment type="caution">
    <text evidence="9">The sequence shown here is derived from an EMBL/GenBank/DDBJ whole genome shotgun (WGS) entry which is preliminary data.</text>
</comment>
<evidence type="ECO:0000256" key="1">
    <source>
        <dbReference type="ARBA" id="ARBA00004141"/>
    </source>
</evidence>
<feature type="transmembrane region" description="Helical" evidence="7">
    <location>
        <begin position="194"/>
        <end position="213"/>
    </location>
</feature>
<evidence type="ECO:0000256" key="2">
    <source>
        <dbReference type="ARBA" id="ARBA00022448"/>
    </source>
</evidence>